<keyword evidence="5" id="KW-1185">Reference proteome</keyword>
<feature type="domain" description="Outer membrane protein OmpA-like transmembrane" evidence="3">
    <location>
        <begin position="32"/>
        <end position="218"/>
    </location>
</feature>
<feature type="signal peptide" evidence="2">
    <location>
        <begin position="1"/>
        <end position="24"/>
    </location>
</feature>
<evidence type="ECO:0000313" key="5">
    <source>
        <dbReference type="Proteomes" id="UP000186609"/>
    </source>
</evidence>
<comment type="subcellular location">
    <subcellularLocation>
        <location evidence="1">Cell outer membrane</location>
    </subcellularLocation>
</comment>
<sequence length="220" mass="23482">MKYHLTARALVVLALAASAAPLFAQVVDGASPWYGGVGMGQARATIDDERIGRNLSANGFASSISDREHAFGYKMFGGYRLNENFALEGGYFSLGKFGYTAATTPTGTLTGDARLRGLNLDLVGTLPVTARLSVLARSGLTYVDTRDKFSSTGLVVVNNPSPSEHSANWKLGLGVQYAMTSALSLRTEIERYRIRDAVGNRGDVDMVTVGLVYRFGAGGR</sequence>
<proteinExistence type="predicted"/>
<name>A0A1P8K0R1_9BURK</name>
<feature type="chain" id="PRO_5012388105" description="Outer membrane protein OmpA-like transmembrane domain-containing protein" evidence="2">
    <location>
        <begin position="25"/>
        <end position="220"/>
    </location>
</feature>
<dbReference type="AlphaFoldDB" id="A0A1P8K0R1"/>
<dbReference type="InterPro" id="IPR000498">
    <property type="entry name" value="OmpA-like_TM_dom"/>
</dbReference>
<protein>
    <recommendedName>
        <fullName evidence="3">Outer membrane protein OmpA-like transmembrane domain-containing protein</fullName>
    </recommendedName>
</protein>
<evidence type="ECO:0000256" key="1">
    <source>
        <dbReference type="ARBA" id="ARBA00004442"/>
    </source>
</evidence>
<dbReference type="Proteomes" id="UP000186609">
    <property type="component" value="Chromosome"/>
</dbReference>
<dbReference type="STRING" id="1842727.RD110_22240"/>
<dbReference type="RefSeq" id="WP_076202066.1">
    <property type="nucleotide sequence ID" value="NZ_CP019236.1"/>
</dbReference>
<dbReference type="KEGG" id="rhy:RD110_22240"/>
<dbReference type="EMBL" id="CP019236">
    <property type="protein sequence ID" value="APW39589.1"/>
    <property type="molecule type" value="Genomic_DNA"/>
</dbReference>
<evidence type="ECO:0000259" key="3">
    <source>
        <dbReference type="Pfam" id="PF01389"/>
    </source>
</evidence>
<evidence type="ECO:0000313" key="4">
    <source>
        <dbReference type="EMBL" id="APW39589.1"/>
    </source>
</evidence>
<dbReference type="GO" id="GO:0009279">
    <property type="term" value="C:cell outer membrane"/>
    <property type="evidence" value="ECO:0007669"/>
    <property type="project" value="UniProtKB-SubCell"/>
</dbReference>
<dbReference type="InterPro" id="IPR011250">
    <property type="entry name" value="OMP/PagP_B-barrel"/>
</dbReference>
<organism evidence="4 5">
    <name type="scientific">Rhodoferax koreensis</name>
    <dbReference type="NCBI Taxonomy" id="1842727"/>
    <lineage>
        <taxon>Bacteria</taxon>
        <taxon>Pseudomonadati</taxon>
        <taxon>Pseudomonadota</taxon>
        <taxon>Betaproteobacteria</taxon>
        <taxon>Burkholderiales</taxon>
        <taxon>Comamonadaceae</taxon>
        <taxon>Rhodoferax</taxon>
    </lineage>
</organism>
<keyword evidence="2" id="KW-0732">Signal</keyword>
<accession>A0A1P8K0R1</accession>
<dbReference type="OrthoDB" id="5360144at2"/>
<reference evidence="4 5" key="1">
    <citation type="submission" date="2017-01" db="EMBL/GenBank/DDBJ databases">
        <authorList>
            <person name="Mah S.A."/>
            <person name="Swanson W.J."/>
            <person name="Moy G.W."/>
            <person name="Vacquier V.D."/>
        </authorList>
    </citation>
    <scope>NUCLEOTIDE SEQUENCE [LARGE SCALE GENOMIC DNA]</scope>
    <source>
        <strain evidence="4 5">DCY110</strain>
    </source>
</reference>
<evidence type="ECO:0000256" key="2">
    <source>
        <dbReference type="SAM" id="SignalP"/>
    </source>
</evidence>
<dbReference type="Gene3D" id="2.40.160.20">
    <property type="match status" value="1"/>
</dbReference>
<dbReference type="Pfam" id="PF01389">
    <property type="entry name" value="OmpA_membrane"/>
    <property type="match status" value="1"/>
</dbReference>
<gene>
    <name evidence="4" type="ORF">RD110_22240</name>
</gene>
<dbReference type="SUPFAM" id="SSF56925">
    <property type="entry name" value="OMPA-like"/>
    <property type="match status" value="1"/>
</dbReference>